<proteinExistence type="predicted"/>
<accession>A0A9R1D7M0</accession>
<dbReference type="EMBL" id="JAHLKM010000059">
    <property type="protein sequence ID" value="MCQ4335038.1"/>
    <property type="molecule type" value="Genomic_DNA"/>
</dbReference>
<reference evidence="2" key="1">
    <citation type="journal article" date="2023" name="Front. Microbiol.">
        <title>Genomic-based phylogenetic and metabolic analyses of the genus Natronomonas, and description of Natronomonas aquatica sp. nov.</title>
        <authorList>
            <person name="Garcia-Roldan A."/>
            <person name="Duran-Viseras A."/>
            <person name="de la Haba R.R."/>
            <person name="Corral P."/>
            <person name="Sanchez-Porro C."/>
            <person name="Ventosa A."/>
        </authorList>
    </citation>
    <scope>NUCLEOTIDE SEQUENCE</scope>
    <source>
        <strain evidence="2">F2-12</strain>
    </source>
</reference>
<keyword evidence="1" id="KW-0472">Membrane</keyword>
<evidence type="ECO:0000256" key="1">
    <source>
        <dbReference type="SAM" id="Phobius"/>
    </source>
</evidence>
<gene>
    <name evidence="2" type="ORF">KM295_16435</name>
</gene>
<evidence type="ECO:0000313" key="2">
    <source>
        <dbReference type="EMBL" id="MCQ4335038.1"/>
    </source>
</evidence>
<keyword evidence="3" id="KW-1185">Reference proteome</keyword>
<dbReference type="AlphaFoldDB" id="A0A9R1D7M0"/>
<dbReference type="RefSeq" id="WP_256031472.1">
    <property type="nucleotide sequence ID" value="NZ_JAHLKM010000059.1"/>
</dbReference>
<protein>
    <submittedName>
        <fullName evidence="2">Uncharacterized protein</fullName>
    </submittedName>
</protein>
<sequence length="64" mass="6896">MENFISKLGWAIAGAISIYFLMGLFDKTLGLGAAASGIFPFLIVGGIAFYHHYKIGQAEARSDK</sequence>
<dbReference type="Proteomes" id="UP001139494">
    <property type="component" value="Unassembled WGS sequence"/>
</dbReference>
<comment type="caution">
    <text evidence="2">The sequence shown here is derived from an EMBL/GenBank/DDBJ whole genome shotgun (WGS) entry which is preliminary data.</text>
</comment>
<feature type="transmembrane region" description="Helical" evidence="1">
    <location>
        <begin position="7"/>
        <end position="25"/>
    </location>
</feature>
<feature type="transmembrane region" description="Helical" evidence="1">
    <location>
        <begin position="31"/>
        <end position="51"/>
    </location>
</feature>
<organism evidence="2 3">
    <name type="scientific">Natronomonas aquatica</name>
    <dbReference type="NCBI Taxonomy" id="2841590"/>
    <lineage>
        <taxon>Archaea</taxon>
        <taxon>Methanobacteriati</taxon>
        <taxon>Methanobacteriota</taxon>
        <taxon>Stenosarchaea group</taxon>
        <taxon>Halobacteria</taxon>
        <taxon>Halobacteriales</taxon>
        <taxon>Natronomonadaceae</taxon>
        <taxon>Natronomonas</taxon>
    </lineage>
</organism>
<name>A0A9R1D7M0_9EURY</name>
<keyword evidence="1" id="KW-0812">Transmembrane</keyword>
<keyword evidence="1" id="KW-1133">Transmembrane helix</keyword>
<evidence type="ECO:0000313" key="3">
    <source>
        <dbReference type="Proteomes" id="UP001139494"/>
    </source>
</evidence>